<dbReference type="Gene3D" id="1.20.1600.10">
    <property type="entry name" value="Outer membrane efflux proteins (OEP)"/>
    <property type="match status" value="1"/>
</dbReference>
<evidence type="ECO:0000313" key="4">
    <source>
        <dbReference type="Proteomes" id="UP000273675"/>
    </source>
</evidence>
<dbReference type="InterPro" id="IPR003423">
    <property type="entry name" value="OMP_efflux"/>
</dbReference>
<dbReference type="AlphaFoldDB" id="A0A495CYB5"/>
<dbReference type="Proteomes" id="UP000273675">
    <property type="component" value="Unassembled WGS sequence"/>
</dbReference>
<sequence>MNSKFVAWPNWLGRSAVAAIVLAGVSISAAEAQTASSDSLNLSGALNLALENNPITSAAREEIRAAEAEALQAGLWDNPTLGAEVEEFGGDRGGLGDADTTLSINQTIPLGGDRGRAREAASAWALAARSDLALQRTRLLASTAQAYVEAQAASETLSLRMELLEIANNSADAIQARVEAGRASPIERNRAEMLVGLATIAANDASGAQLAANAQLVAIWSGAVINGELTPPLQAFDLTAYSDAQPTDWIANNPELVQLRAVTRARGQEIRRERAGAIPDVTVGAGVRRFGGTDETAFVATLEIPIPVVNRNQGGVAAAASRENAARLNEEVMRRSLIAQYASSAGRFARAQSTYTQLNDSILPASESALGAAQEAYREGALDVLNFLDIQRSYFDVRVDLISARAELARAAIELDALAGAPQLNRLVETNPEEAVQ</sequence>
<dbReference type="EMBL" id="RBIM01000008">
    <property type="protein sequence ID" value="RKQ94265.1"/>
    <property type="molecule type" value="Genomic_DNA"/>
</dbReference>
<proteinExistence type="inferred from homology"/>
<name>A0A495CYB5_9PROT</name>
<gene>
    <name evidence="3" type="ORF">C7435_3240</name>
</gene>
<keyword evidence="2" id="KW-0732">Signal</keyword>
<dbReference type="Pfam" id="PF02321">
    <property type="entry name" value="OEP"/>
    <property type="match status" value="2"/>
</dbReference>
<evidence type="ECO:0000256" key="2">
    <source>
        <dbReference type="SAM" id="SignalP"/>
    </source>
</evidence>
<evidence type="ECO:0000313" key="3">
    <source>
        <dbReference type="EMBL" id="RKQ94265.1"/>
    </source>
</evidence>
<organism evidence="3 4">
    <name type="scientific">Maricaulis maris</name>
    <dbReference type="NCBI Taxonomy" id="74318"/>
    <lineage>
        <taxon>Bacteria</taxon>
        <taxon>Pseudomonadati</taxon>
        <taxon>Pseudomonadota</taxon>
        <taxon>Alphaproteobacteria</taxon>
        <taxon>Maricaulales</taxon>
        <taxon>Maricaulaceae</taxon>
        <taxon>Maricaulis</taxon>
    </lineage>
</organism>
<dbReference type="SUPFAM" id="SSF56954">
    <property type="entry name" value="Outer membrane efflux proteins (OEP)"/>
    <property type="match status" value="1"/>
</dbReference>
<comment type="similarity">
    <text evidence="1">Belongs to the outer membrane factor (OMF) (TC 1.B.17) family.</text>
</comment>
<dbReference type="OMA" id="NRVSHPD"/>
<feature type="signal peptide" evidence="2">
    <location>
        <begin position="1"/>
        <end position="29"/>
    </location>
</feature>
<dbReference type="GO" id="GO:0015562">
    <property type="term" value="F:efflux transmembrane transporter activity"/>
    <property type="evidence" value="ECO:0007669"/>
    <property type="project" value="InterPro"/>
</dbReference>
<reference evidence="3 4" key="1">
    <citation type="submission" date="2018-10" db="EMBL/GenBank/DDBJ databases">
        <title>Genomic Encyclopedia of Type Strains, Phase IV (KMG-IV): sequencing the most valuable type-strain genomes for metagenomic binning, comparative biology and taxonomic classification.</title>
        <authorList>
            <person name="Goeker M."/>
        </authorList>
    </citation>
    <scope>NUCLEOTIDE SEQUENCE [LARGE SCALE GENOMIC DNA]</scope>
    <source>
        <strain evidence="3 4">DSM 4734</strain>
    </source>
</reference>
<comment type="caution">
    <text evidence="3">The sequence shown here is derived from an EMBL/GenBank/DDBJ whole genome shotgun (WGS) entry which is preliminary data.</text>
</comment>
<protein>
    <submittedName>
        <fullName evidence="3">Cobalt-zinc-cadmium efflux system outer membrane protein</fullName>
    </submittedName>
</protein>
<accession>A0A495CYB5</accession>
<dbReference type="OrthoDB" id="9791261at2"/>
<dbReference type="RefSeq" id="WP_011644276.1">
    <property type="nucleotide sequence ID" value="NZ_RBIM01000008.1"/>
</dbReference>
<dbReference type="PANTHER" id="PTHR30203">
    <property type="entry name" value="OUTER MEMBRANE CATION EFFLUX PROTEIN"/>
    <property type="match status" value="1"/>
</dbReference>
<evidence type="ECO:0000256" key="1">
    <source>
        <dbReference type="ARBA" id="ARBA00007613"/>
    </source>
</evidence>
<dbReference type="InterPro" id="IPR010131">
    <property type="entry name" value="MdtP/NodT-like"/>
</dbReference>
<feature type="chain" id="PRO_5019741973" evidence="2">
    <location>
        <begin position="30"/>
        <end position="437"/>
    </location>
</feature>
<dbReference type="PANTHER" id="PTHR30203:SF24">
    <property type="entry name" value="BLR4935 PROTEIN"/>
    <property type="match status" value="1"/>
</dbReference>